<sequence length="14" mass="1456">MSAPCASQPHLSVK</sequence>
<name>A0A0A9GSN3_ARUDO</name>
<evidence type="ECO:0000313" key="1">
    <source>
        <dbReference type="EMBL" id="JAE26504.1"/>
    </source>
</evidence>
<protein>
    <submittedName>
        <fullName evidence="1">Uncharacterized protein</fullName>
    </submittedName>
</protein>
<reference evidence="1" key="2">
    <citation type="journal article" date="2015" name="Data Brief">
        <title>Shoot transcriptome of the giant reed, Arundo donax.</title>
        <authorList>
            <person name="Barrero R.A."/>
            <person name="Guerrero F.D."/>
            <person name="Moolhuijzen P."/>
            <person name="Goolsby J.A."/>
            <person name="Tidwell J."/>
            <person name="Bellgard S.E."/>
            <person name="Bellgard M.I."/>
        </authorList>
    </citation>
    <scope>NUCLEOTIDE SEQUENCE</scope>
    <source>
        <tissue evidence="1">Shoot tissue taken approximately 20 cm above the soil surface</tissue>
    </source>
</reference>
<organism evidence="1">
    <name type="scientific">Arundo donax</name>
    <name type="common">Giant reed</name>
    <name type="synonym">Donax arundinaceus</name>
    <dbReference type="NCBI Taxonomy" id="35708"/>
    <lineage>
        <taxon>Eukaryota</taxon>
        <taxon>Viridiplantae</taxon>
        <taxon>Streptophyta</taxon>
        <taxon>Embryophyta</taxon>
        <taxon>Tracheophyta</taxon>
        <taxon>Spermatophyta</taxon>
        <taxon>Magnoliopsida</taxon>
        <taxon>Liliopsida</taxon>
        <taxon>Poales</taxon>
        <taxon>Poaceae</taxon>
        <taxon>PACMAD clade</taxon>
        <taxon>Arundinoideae</taxon>
        <taxon>Arundineae</taxon>
        <taxon>Arundo</taxon>
    </lineage>
</organism>
<accession>A0A0A9GSN3</accession>
<reference evidence="1" key="1">
    <citation type="submission" date="2014-09" db="EMBL/GenBank/DDBJ databases">
        <authorList>
            <person name="Magalhaes I.L.F."/>
            <person name="Oliveira U."/>
            <person name="Santos F.R."/>
            <person name="Vidigal T.H.D.A."/>
            <person name="Brescovit A.D."/>
            <person name="Santos A.J."/>
        </authorList>
    </citation>
    <scope>NUCLEOTIDE SEQUENCE</scope>
    <source>
        <tissue evidence="1">Shoot tissue taken approximately 20 cm above the soil surface</tissue>
    </source>
</reference>
<dbReference type="EMBL" id="GBRH01171392">
    <property type="protein sequence ID" value="JAE26504.1"/>
    <property type="molecule type" value="Transcribed_RNA"/>
</dbReference>
<proteinExistence type="predicted"/>